<dbReference type="PANTHER" id="PTHR43777">
    <property type="entry name" value="MOLYBDENUM COFACTOR CYTIDYLYLTRANSFERASE"/>
    <property type="match status" value="1"/>
</dbReference>
<dbReference type="SUPFAM" id="SSF53448">
    <property type="entry name" value="Nucleotide-diphospho-sugar transferases"/>
    <property type="match status" value="1"/>
</dbReference>
<evidence type="ECO:0000313" key="3">
    <source>
        <dbReference type="Proteomes" id="UP001139344"/>
    </source>
</evidence>
<name>A0A9X2A5Z6_9FLAO</name>
<reference evidence="2" key="1">
    <citation type="submission" date="2021-12" db="EMBL/GenBank/DDBJ databases">
        <title>Description of Gramella crocea sp. nov., a new bacterium isolated from activated sludge.</title>
        <authorList>
            <person name="Zhang X."/>
        </authorList>
    </citation>
    <scope>NUCLEOTIDE SEQUENCE</scope>
    <source>
        <strain evidence="2">YB25</strain>
    </source>
</reference>
<dbReference type="AlphaFoldDB" id="A0A9X2A5Z6"/>
<dbReference type="PANTHER" id="PTHR43777:SF1">
    <property type="entry name" value="MOLYBDENUM COFACTOR CYTIDYLYLTRANSFERASE"/>
    <property type="match status" value="1"/>
</dbReference>
<dbReference type="Pfam" id="PF12804">
    <property type="entry name" value="NTP_transf_3"/>
    <property type="match status" value="1"/>
</dbReference>
<dbReference type="GO" id="GO:0016779">
    <property type="term" value="F:nucleotidyltransferase activity"/>
    <property type="evidence" value="ECO:0007669"/>
    <property type="project" value="UniProtKB-ARBA"/>
</dbReference>
<dbReference type="Proteomes" id="UP001139344">
    <property type="component" value="Unassembled WGS sequence"/>
</dbReference>
<comment type="caution">
    <text evidence="2">The sequence shown here is derived from an EMBL/GenBank/DDBJ whole genome shotgun (WGS) entry which is preliminary data.</text>
</comment>
<accession>A0A9X2A5Z6</accession>
<dbReference type="InterPro" id="IPR029044">
    <property type="entry name" value="Nucleotide-diphossugar_trans"/>
</dbReference>
<keyword evidence="3" id="KW-1185">Reference proteome</keyword>
<gene>
    <name evidence="2" type="ORF">LU635_09550</name>
</gene>
<proteinExistence type="predicted"/>
<dbReference type="Gene3D" id="3.90.550.10">
    <property type="entry name" value="Spore Coat Polysaccharide Biosynthesis Protein SpsA, Chain A"/>
    <property type="match status" value="1"/>
</dbReference>
<evidence type="ECO:0000259" key="1">
    <source>
        <dbReference type="Pfam" id="PF12804"/>
    </source>
</evidence>
<organism evidence="2 3">
    <name type="scientific">Christiangramia crocea</name>
    <dbReference type="NCBI Taxonomy" id="2904124"/>
    <lineage>
        <taxon>Bacteria</taxon>
        <taxon>Pseudomonadati</taxon>
        <taxon>Bacteroidota</taxon>
        <taxon>Flavobacteriia</taxon>
        <taxon>Flavobacteriales</taxon>
        <taxon>Flavobacteriaceae</taxon>
        <taxon>Christiangramia</taxon>
    </lineage>
</organism>
<sequence>MNNIHILILAAGSSSRMKRIKQLLKFRGKSLLQNSFDVAVASNAGKVYCVLGANFETITEHTDPTGAIILNNKDWQDGMGSSLAYGVDKIFEQEKDCDGILVMLADQPLITTGYLNSMLKAFRKNEKQIIVSNYGQKNGVPALFSNDFFSQLINLKGDEGAKNIIQENEDLIISLPARAMLFDIDTKEDYFKLINKEYNK</sequence>
<dbReference type="EMBL" id="JAJSON010000020">
    <property type="protein sequence ID" value="MCG9971879.1"/>
    <property type="molecule type" value="Genomic_DNA"/>
</dbReference>
<dbReference type="RefSeq" id="WP_255749789.1">
    <property type="nucleotide sequence ID" value="NZ_JAJSON010000020.1"/>
</dbReference>
<evidence type="ECO:0000313" key="2">
    <source>
        <dbReference type="EMBL" id="MCG9971879.1"/>
    </source>
</evidence>
<dbReference type="InterPro" id="IPR025877">
    <property type="entry name" value="MobA-like_NTP_Trfase"/>
</dbReference>
<feature type="domain" description="MobA-like NTP transferase" evidence="1">
    <location>
        <begin position="7"/>
        <end position="169"/>
    </location>
</feature>
<protein>
    <submittedName>
        <fullName evidence="2">Nucleotidyltransferase family protein</fullName>
    </submittedName>
</protein>
<dbReference type="CDD" id="cd04182">
    <property type="entry name" value="GT_2_like_f"/>
    <property type="match status" value="1"/>
</dbReference>